<feature type="region of interest" description="Disordered" evidence="7">
    <location>
        <begin position="114"/>
        <end position="139"/>
    </location>
</feature>
<feature type="compositionally biased region" description="Basic and acidic residues" evidence="7">
    <location>
        <begin position="115"/>
        <end position="132"/>
    </location>
</feature>
<accession>L8H403</accession>
<dbReference type="InterPro" id="IPR002048">
    <property type="entry name" value="EF_hand_dom"/>
</dbReference>
<dbReference type="SUPFAM" id="SSF47473">
    <property type="entry name" value="EF-hand"/>
    <property type="match status" value="1"/>
</dbReference>
<keyword evidence="6" id="KW-0449">Lipoprotein</keyword>
<dbReference type="GO" id="GO:0005509">
    <property type="term" value="F:calcium ion binding"/>
    <property type="evidence" value="ECO:0007669"/>
    <property type="project" value="InterPro"/>
</dbReference>
<evidence type="ECO:0000256" key="5">
    <source>
        <dbReference type="ARBA" id="ARBA00022837"/>
    </source>
</evidence>
<reference evidence="9 10" key="1">
    <citation type="journal article" date="2013" name="Genome Biol.">
        <title>Genome of Acanthamoeba castellanii highlights extensive lateral gene transfer and early evolution of tyrosine kinase signaling.</title>
        <authorList>
            <person name="Clarke M."/>
            <person name="Lohan A.J."/>
            <person name="Liu B."/>
            <person name="Lagkouvardos I."/>
            <person name="Roy S."/>
            <person name="Zafar N."/>
            <person name="Bertelli C."/>
            <person name="Schilde C."/>
            <person name="Kianianmomeni A."/>
            <person name="Burglin T.R."/>
            <person name="Frech C."/>
            <person name="Turcotte B."/>
            <person name="Kopec K.O."/>
            <person name="Synnott J.M."/>
            <person name="Choo C."/>
            <person name="Paponov I."/>
            <person name="Finkler A."/>
            <person name="Soon Heng Tan C."/>
            <person name="Hutchins A.P."/>
            <person name="Weinmeier T."/>
            <person name="Rattei T."/>
            <person name="Chu J.S."/>
            <person name="Gimenez G."/>
            <person name="Irimia M."/>
            <person name="Rigden D.J."/>
            <person name="Fitzpatrick D.A."/>
            <person name="Lorenzo-Morales J."/>
            <person name="Bateman A."/>
            <person name="Chiu C.H."/>
            <person name="Tang P."/>
            <person name="Hegemann P."/>
            <person name="Fromm H."/>
            <person name="Raoult D."/>
            <person name="Greub G."/>
            <person name="Miranda-Saavedra D."/>
            <person name="Chen N."/>
            <person name="Nash P."/>
            <person name="Ginger M.L."/>
            <person name="Horn M."/>
            <person name="Schaap P."/>
            <person name="Caler L."/>
            <person name="Loftus B."/>
        </authorList>
    </citation>
    <scope>NUCLEOTIDE SEQUENCE [LARGE SCALE GENOMIC DNA]</scope>
    <source>
        <strain evidence="9 10">Neff</strain>
    </source>
</reference>
<feature type="domain" description="EF-hand" evidence="8">
    <location>
        <begin position="68"/>
        <end position="103"/>
    </location>
</feature>
<comment type="similarity">
    <text evidence="1">Belongs to the recoverin family.</text>
</comment>
<dbReference type="PROSITE" id="PS50222">
    <property type="entry name" value="EF_HAND_2"/>
    <property type="match status" value="2"/>
</dbReference>
<gene>
    <name evidence="9" type="ORF">ACA1_111980</name>
</gene>
<keyword evidence="10" id="KW-1185">Reference proteome</keyword>
<dbReference type="InterPro" id="IPR018247">
    <property type="entry name" value="EF_Hand_1_Ca_BS"/>
</dbReference>
<dbReference type="PANTHER" id="PTHR23055">
    <property type="entry name" value="CALCIUM BINDING PROTEINS"/>
    <property type="match status" value="1"/>
</dbReference>
<feature type="domain" description="EF-hand" evidence="8">
    <location>
        <begin position="41"/>
        <end position="67"/>
    </location>
</feature>
<evidence type="ECO:0000256" key="4">
    <source>
        <dbReference type="ARBA" id="ARBA00022737"/>
    </source>
</evidence>
<dbReference type="PRINTS" id="PR00450">
    <property type="entry name" value="RECOVERIN"/>
</dbReference>
<evidence type="ECO:0000256" key="7">
    <source>
        <dbReference type="SAM" id="MobiDB-lite"/>
    </source>
</evidence>
<dbReference type="OrthoDB" id="343296at2759"/>
<keyword evidence="2" id="KW-0519">Myristate</keyword>
<evidence type="ECO:0000256" key="2">
    <source>
        <dbReference type="ARBA" id="ARBA00022707"/>
    </source>
</evidence>
<dbReference type="AlphaFoldDB" id="L8H403"/>
<dbReference type="PROSITE" id="PS00018">
    <property type="entry name" value="EF_HAND_1"/>
    <property type="match status" value="2"/>
</dbReference>
<evidence type="ECO:0000256" key="1">
    <source>
        <dbReference type="ARBA" id="ARBA00006049"/>
    </source>
</evidence>
<keyword evidence="4" id="KW-0677">Repeat</keyword>
<evidence type="ECO:0000313" key="10">
    <source>
        <dbReference type="Proteomes" id="UP000011083"/>
    </source>
</evidence>
<evidence type="ECO:0000256" key="3">
    <source>
        <dbReference type="ARBA" id="ARBA00022723"/>
    </source>
</evidence>
<evidence type="ECO:0000256" key="6">
    <source>
        <dbReference type="ARBA" id="ARBA00023288"/>
    </source>
</evidence>
<protein>
    <submittedName>
        <fullName evidence="9">EF hand domain containing protein</fullName>
    </submittedName>
</protein>
<dbReference type="InterPro" id="IPR028846">
    <property type="entry name" value="Recoverin"/>
</dbReference>
<organism evidence="9 10">
    <name type="scientific">Acanthamoeba castellanii (strain ATCC 30010 / Neff)</name>
    <dbReference type="NCBI Taxonomy" id="1257118"/>
    <lineage>
        <taxon>Eukaryota</taxon>
        <taxon>Amoebozoa</taxon>
        <taxon>Discosea</taxon>
        <taxon>Longamoebia</taxon>
        <taxon>Centramoebida</taxon>
        <taxon>Acanthamoebidae</taxon>
        <taxon>Acanthamoeba</taxon>
    </lineage>
</organism>
<name>L8H403_ACACF</name>
<dbReference type="Pfam" id="PF13499">
    <property type="entry name" value="EF-hand_7"/>
    <property type="match status" value="1"/>
</dbReference>
<keyword evidence="3" id="KW-0479">Metal-binding</keyword>
<dbReference type="PANTHER" id="PTHR23055:SF178">
    <property type="entry name" value="NEUROCALCIN HOMOLOG"/>
    <property type="match status" value="1"/>
</dbReference>
<sequence length="214" mass="23494">MASGRYLSVEEQGQPLALKPFLKVVEEVNRTYHQPLPQLTFHLLDTNHDGKVDPFELIYGVSVLCEGSEQDKAELVFKAIDLDNNGRISKAELLSYVGAFVSCATVRWPTADGRTMGKRDHVDGGGEDREGAHQAGQAGHKKELLNIAANYKKSLLESSLDEVLRLTPTSIDLEEWKAGAVNNVAIKSMINPSRSVYAIQETVNRGSGIHPRPS</sequence>
<proteinExistence type="inferred from homology"/>
<keyword evidence="5" id="KW-0106">Calcium</keyword>
<dbReference type="CDD" id="cd00051">
    <property type="entry name" value="EFh"/>
    <property type="match status" value="1"/>
</dbReference>
<dbReference type="VEuPathDB" id="AmoebaDB:ACA1_111980"/>
<dbReference type="RefSeq" id="XP_004342034.1">
    <property type="nucleotide sequence ID" value="XM_004341985.1"/>
</dbReference>
<dbReference type="EMBL" id="KB007926">
    <property type="protein sequence ID" value="ELR19925.1"/>
    <property type="molecule type" value="Genomic_DNA"/>
</dbReference>
<evidence type="ECO:0000259" key="8">
    <source>
        <dbReference type="PROSITE" id="PS50222"/>
    </source>
</evidence>
<dbReference type="SMART" id="SM00054">
    <property type="entry name" value="EFh"/>
    <property type="match status" value="2"/>
</dbReference>
<dbReference type="GeneID" id="14920762"/>
<dbReference type="Proteomes" id="UP000011083">
    <property type="component" value="Unassembled WGS sequence"/>
</dbReference>
<evidence type="ECO:0000313" key="9">
    <source>
        <dbReference type="EMBL" id="ELR19925.1"/>
    </source>
</evidence>
<dbReference type="KEGG" id="acan:ACA1_111980"/>
<dbReference type="STRING" id="1257118.L8H403"/>
<dbReference type="Gene3D" id="1.10.238.10">
    <property type="entry name" value="EF-hand"/>
    <property type="match status" value="1"/>
</dbReference>
<dbReference type="InterPro" id="IPR011992">
    <property type="entry name" value="EF-hand-dom_pair"/>
</dbReference>